<keyword evidence="3" id="KW-0378">Hydrolase</keyword>
<accession>A0A511N473</accession>
<organism evidence="3 4">
    <name type="scientific">Deinococcus cellulosilyticus (strain DSM 18568 / NBRC 106333 / KACC 11606 / 5516J-15)</name>
    <dbReference type="NCBI Taxonomy" id="1223518"/>
    <lineage>
        <taxon>Bacteria</taxon>
        <taxon>Thermotogati</taxon>
        <taxon>Deinococcota</taxon>
        <taxon>Deinococci</taxon>
        <taxon>Deinococcales</taxon>
        <taxon>Deinococcaceae</taxon>
        <taxon>Deinococcus</taxon>
    </lineage>
</organism>
<protein>
    <recommendedName>
        <fullName evidence="1">ATP-dependent Clp protease adapter protein ClpS</fullName>
    </recommendedName>
</protein>
<dbReference type="GO" id="GO:0030163">
    <property type="term" value="P:protein catabolic process"/>
    <property type="evidence" value="ECO:0007669"/>
    <property type="project" value="InterPro"/>
</dbReference>
<dbReference type="OrthoDB" id="9796121at2"/>
<evidence type="ECO:0000313" key="4">
    <source>
        <dbReference type="Proteomes" id="UP000321306"/>
    </source>
</evidence>
<evidence type="ECO:0000313" key="3">
    <source>
        <dbReference type="EMBL" id="GEM47642.1"/>
    </source>
</evidence>
<feature type="domain" description="Adaptor protein ClpS core" evidence="2">
    <location>
        <begin position="14"/>
        <end position="91"/>
    </location>
</feature>
<comment type="function">
    <text evidence="1">Involved in the modulation of the specificity of the ClpAP-mediated ATP-dependent protein degradation.</text>
</comment>
<dbReference type="SUPFAM" id="SSF54736">
    <property type="entry name" value="ClpS-like"/>
    <property type="match status" value="1"/>
</dbReference>
<dbReference type="AlphaFoldDB" id="A0A511N473"/>
<reference evidence="3 4" key="1">
    <citation type="submission" date="2019-07" db="EMBL/GenBank/DDBJ databases">
        <title>Whole genome shotgun sequence of Deinococcus cellulosilyticus NBRC 106333.</title>
        <authorList>
            <person name="Hosoyama A."/>
            <person name="Uohara A."/>
            <person name="Ohji S."/>
            <person name="Ichikawa N."/>
        </authorList>
    </citation>
    <scope>NUCLEOTIDE SEQUENCE [LARGE SCALE GENOMIC DNA]</scope>
    <source>
        <strain evidence="3 4">NBRC 106333</strain>
    </source>
</reference>
<gene>
    <name evidence="1 3" type="primary">clpS</name>
    <name evidence="3" type="ORF">DC3_32770</name>
</gene>
<dbReference type="HAMAP" id="MF_00302">
    <property type="entry name" value="ClpS"/>
    <property type="match status" value="1"/>
</dbReference>
<dbReference type="InterPro" id="IPR014719">
    <property type="entry name" value="Ribosomal_bL12_C/ClpS-like"/>
</dbReference>
<comment type="similarity">
    <text evidence="1">Belongs to the ClpS family.</text>
</comment>
<keyword evidence="4" id="KW-1185">Reference proteome</keyword>
<dbReference type="Gene3D" id="3.30.1390.10">
    <property type="match status" value="1"/>
</dbReference>
<dbReference type="GO" id="GO:0008233">
    <property type="term" value="F:peptidase activity"/>
    <property type="evidence" value="ECO:0007669"/>
    <property type="project" value="UniProtKB-KW"/>
</dbReference>
<dbReference type="InterPro" id="IPR022935">
    <property type="entry name" value="ClpS"/>
</dbReference>
<dbReference type="PANTHER" id="PTHR33473">
    <property type="entry name" value="ATP-DEPENDENT CLP PROTEASE ADAPTER PROTEIN CLPS1, CHLOROPLASTIC"/>
    <property type="match status" value="1"/>
</dbReference>
<dbReference type="RefSeq" id="WP_146886047.1">
    <property type="nucleotide sequence ID" value="NZ_BJXB01000014.1"/>
</dbReference>
<dbReference type="PANTHER" id="PTHR33473:SF19">
    <property type="entry name" value="ATP-DEPENDENT CLP PROTEASE ADAPTER PROTEIN CLPS"/>
    <property type="match status" value="1"/>
</dbReference>
<evidence type="ECO:0000259" key="2">
    <source>
        <dbReference type="Pfam" id="PF02617"/>
    </source>
</evidence>
<dbReference type="Proteomes" id="UP000321306">
    <property type="component" value="Unassembled WGS sequence"/>
</dbReference>
<name>A0A511N473_DEIC1</name>
<comment type="subunit">
    <text evidence="1">Binds to the N-terminal domain of the chaperone ClpA.</text>
</comment>
<sequence length="96" mass="10990">MTEARTETRTQTQRPPLYKVILLNDDYTPMDYVVRVLVDFFRKSPAQATRIMMAVHQEGSGVCGVYPFEVAETKVHQVNSDARQHGFPLKCIMEAE</sequence>
<dbReference type="EMBL" id="BJXB01000014">
    <property type="protein sequence ID" value="GEM47642.1"/>
    <property type="molecule type" value="Genomic_DNA"/>
</dbReference>
<dbReference type="GO" id="GO:0006508">
    <property type="term" value="P:proteolysis"/>
    <property type="evidence" value="ECO:0007669"/>
    <property type="project" value="UniProtKB-UniRule"/>
</dbReference>
<evidence type="ECO:0000256" key="1">
    <source>
        <dbReference type="HAMAP-Rule" id="MF_00302"/>
    </source>
</evidence>
<comment type="caution">
    <text evidence="3">The sequence shown here is derived from an EMBL/GenBank/DDBJ whole genome shotgun (WGS) entry which is preliminary data.</text>
</comment>
<proteinExistence type="inferred from homology"/>
<dbReference type="Pfam" id="PF02617">
    <property type="entry name" value="ClpS"/>
    <property type="match status" value="1"/>
</dbReference>
<dbReference type="FunFam" id="3.30.1390.10:FF:000002">
    <property type="entry name" value="ATP-dependent Clp protease adapter protein ClpS"/>
    <property type="match status" value="1"/>
</dbReference>
<dbReference type="NCBIfam" id="NF000672">
    <property type="entry name" value="PRK00033.1-5"/>
    <property type="match status" value="1"/>
</dbReference>
<dbReference type="InterPro" id="IPR003769">
    <property type="entry name" value="ClpS_core"/>
</dbReference>
<keyword evidence="3" id="KW-0645">Protease</keyword>